<dbReference type="RefSeq" id="WP_038279960.1">
    <property type="nucleotide sequence ID" value="NZ_JPME01000010.1"/>
</dbReference>
<dbReference type="InterPro" id="IPR050570">
    <property type="entry name" value="Cell_wall_metabolism_enzyme"/>
</dbReference>
<dbReference type="InterPro" id="IPR011055">
    <property type="entry name" value="Dup_hybrid_motif"/>
</dbReference>
<dbReference type="SUPFAM" id="SSF51261">
    <property type="entry name" value="Duplicated hybrid motif"/>
    <property type="match status" value="1"/>
</dbReference>
<name>A0A084JP29_9FIRM</name>
<evidence type="ECO:0000313" key="2">
    <source>
        <dbReference type="EMBL" id="KEZ90713.1"/>
    </source>
</evidence>
<dbReference type="PANTHER" id="PTHR21666:SF270">
    <property type="entry name" value="MUREIN HYDROLASE ACTIVATOR ENVC"/>
    <property type="match status" value="1"/>
</dbReference>
<dbReference type="Pfam" id="PF01551">
    <property type="entry name" value="Peptidase_M23"/>
    <property type="match status" value="1"/>
</dbReference>
<organism evidence="2 3">
    <name type="scientific">Lacrimispora celerecrescens</name>
    <dbReference type="NCBI Taxonomy" id="29354"/>
    <lineage>
        <taxon>Bacteria</taxon>
        <taxon>Bacillati</taxon>
        <taxon>Bacillota</taxon>
        <taxon>Clostridia</taxon>
        <taxon>Lachnospirales</taxon>
        <taxon>Lachnospiraceae</taxon>
        <taxon>Lacrimispora</taxon>
    </lineage>
</organism>
<dbReference type="InterPro" id="IPR016047">
    <property type="entry name" value="M23ase_b-sheet_dom"/>
</dbReference>
<accession>A0A084JP29</accession>
<dbReference type="AlphaFoldDB" id="A0A084JP29"/>
<dbReference type="PANTHER" id="PTHR21666">
    <property type="entry name" value="PEPTIDASE-RELATED"/>
    <property type="match status" value="1"/>
</dbReference>
<reference evidence="2 3" key="1">
    <citation type="submission" date="2014-07" db="EMBL/GenBank/DDBJ databases">
        <title>Draft genome of Clostridium celerecrescens 152B isolated from sediments associated with methane hydrate from Krishna Godavari basin.</title>
        <authorList>
            <person name="Honkalas V.S."/>
            <person name="Dabir A.P."/>
            <person name="Arora P."/>
            <person name="Dhakephalkar P.K."/>
        </authorList>
    </citation>
    <scope>NUCLEOTIDE SEQUENCE [LARGE SCALE GENOMIC DNA]</scope>
    <source>
        <strain evidence="2 3">152B</strain>
    </source>
</reference>
<protein>
    <submittedName>
        <fullName evidence="2">Peptidase M23</fullName>
    </submittedName>
</protein>
<dbReference type="Gene3D" id="2.70.70.10">
    <property type="entry name" value="Glucose Permease (Domain IIA)"/>
    <property type="match status" value="1"/>
</dbReference>
<dbReference type="Proteomes" id="UP000028525">
    <property type="component" value="Unassembled WGS sequence"/>
</dbReference>
<evidence type="ECO:0000259" key="1">
    <source>
        <dbReference type="Pfam" id="PF01551"/>
    </source>
</evidence>
<keyword evidence="3" id="KW-1185">Reference proteome</keyword>
<comment type="caution">
    <text evidence="2">The sequence shown here is derived from an EMBL/GenBank/DDBJ whole genome shotgun (WGS) entry which is preliminary data.</text>
</comment>
<sequence>MKEKISQLFKDKVFLVLLVLGLLTIVAAAGVITIQRGNGGGESPYLQVPDQSNMIVEESVPQETQVAVAGDSNATMEEEMQVADSNKASAAQETQAPAVKTGTDKNAAKSLVLNFNDATRMTWPVRGNVILDYSMDTTIYFPTLDQYKCNPGLVIQGDISTPVVAPANAKVQKIGSNEEIGSYVVLNMGNNYTAICGQLKELQVVENEYVKEGQVLGYVNEPTKYYSVEGANVYFELTHDDKAIDPLDQMQ</sequence>
<dbReference type="GO" id="GO:0004222">
    <property type="term" value="F:metalloendopeptidase activity"/>
    <property type="evidence" value="ECO:0007669"/>
    <property type="project" value="TreeGrafter"/>
</dbReference>
<dbReference type="CDD" id="cd12797">
    <property type="entry name" value="M23_peptidase"/>
    <property type="match status" value="1"/>
</dbReference>
<dbReference type="OrthoDB" id="1938544at2"/>
<dbReference type="STRING" id="29354.IO98_08225"/>
<gene>
    <name evidence="2" type="ORF">IO98_08225</name>
</gene>
<feature type="domain" description="M23ase beta-sheet core" evidence="1">
    <location>
        <begin position="150"/>
        <end position="246"/>
    </location>
</feature>
<evidence type="ECO:0000313" key="3">
    <source>
        <dbReference type="Proteomes" id="UP000028525"/>
    </source>
</evidence>
<dbReference type="EMBL" id="JPME01000010">
    <property type="protein sequence ID" value="KEZ90713.1"/>
    <property type="molecule type" value="Genomic_DNA"/>
</dbReference>
<proteinExistence type="predicted"/>